<comment type="caution">
    <text evidence="2">The sequence shown here is derived from an EMBL/GenBank/DDBJ whole genome shotgun (WGS) entry which is preliminary data.</text>
</comment>
<reference evidence="2" key="1">
    <citation type="journal article" date="2023" name="Mol. Biol. Evol.">
        <title>Third-Generation Sequencing Reveals the Adaptive Role of the Epigenome in Three Deep-Sea Polychaetes.</title>
        <authorList>
            <person name="Perez M."/>
            <person name="Aroh O."/>
            <person name="Sun Y."/>
            <person name="Lan Y."/>
            <person name="Juniper S.K."/>
            <person name="Young C.R."/>
            <person name="Angers B."/>
            <person name="Qian P.Y."/>
        </authorList>
    </citation>
    <scope>NUCLEOTIDE SEQUENCE</scope>
    <source>
        <strain evidence="2">R07B-5</strain>
    </source>
</reference>
<feature type="domain" description="Reverse transcriptase" evidence="1">
    <location>
        <begin position="1"/>
        <end position="95"/>
    </location>
</feature>
<organism evidence="2 3">
    <name type="scientific">Ridgeia piscesae</name>
    <name type="common">Tubeworm</name>
    <dbReference type="NCBI Taxonomy" id="27915"/>
    <lineage>
        <taxon>Eukaryota</taxon>
        <taxon>Metazoa</taxon>
        <taxon>Spiralia</taxon>
        <taxon>Lophotrochozoa</taxon>
        <taxon>Annelida</taxon>
        <taxon>Polychaeta</taxon>
        <taxon>Sedentaria</taxon>
        <taxon>Canalipalpata</taxon>
        <taxon>Sabellida</taxon>
        <taxon>Siboglinidae</taxon>
        <taxon>Ridgeia</taxon>
    </lineage>
</organism>
<dbReference type="PROSITE" id="PS50878">
    <property type="entry name" value="RT_POL"/>
    <property type="match status" value="1"/>
</dbReference>
<evidence type="ECO:0000259" key="1">
    <source>
        <dbReference type="PROSITE" id="PS50878"/>
    </source>
</evidence>
<protein>
    <recommendedName>
        <fullName evidence="1">Reverse transcriptase domain-containing protein</fullName>
    </recommendedName>
</protein>
<dbReference type="PANTHER" id="PTHR47027">
    <property type="entry name" value="REVERSE TRANSCRIPTASE DOMAIN-CONTAINING PROTEIN"/>
    <property type="match status" value="1"/>
</dbReference>
<gene>
    <name evidence="2" type="ORF">NP493_1068g01019</name>
</gene>
<name>A0AAD9NLB5_RIDPI</name>
<keyword evidence="3" id="KW-1185">Reference proteome</keyword>
<dbReference type="AlphaFoldDB" id="A0AAD9NLB5"/>
<accession>A0AAD9NLB5</accession>
<dbReference type="PANTHER" id="PTHR47027:SF25">
    <property type="entry name" value="REVERSE TRANSCRIPTASE DOMAIN-CONTAINING PROTEIN"/>
    <property type="match status" value="1"/>
</dbReference>
<dbReference type="Proteomes" id="UP001209878">
    <property type="component" value="Unassembled WGS sequence"/>
</dbReference>
<evidence type="ECO:0000313" key="2">
    <source>
        <dbReference type="EMBL" id="KAK2171369.1"/>
    </source>
</evidence>
<dbReference type="EMBL" id="JAODUO010001073">
    <property type="protein sequence ID" value="KAK2171369.1"/>
    <property type="molecule type" value="Genomic_DNA"/>
</dbReference>
<proteinExistence type="predicted"/>
<sequence>MTDALNDHEGTVSVGGRNITNLRFADDIDGLAGREEELADLVERLDKTSTAFGMQINAEKTKLMTNNTNGFSTDIRVNGEKLDCVNRFKYLGAIIADEGSKPEILARIAQANAALAKLKTIWNVRNIALSSKIRLMRSLVMSIVLYACESWTLTADTERRIQAMEMKCFRKLLCITNRDHISNEEVRNRTRQASGPHEDLLTTVKRRKLKWHAGW</sequence>
<dbReference type="InterPro" id="IPR000477">
    <property type="entry name" value="RT_dom"/>
</dbReference>
<evidence type="ECO:0000313" key="3">
    <source>
        <dbReference type="Proteomes" id="UP001209878"/>
    </source>
</evidence>